<keyword evidence="6" id="KW-1185">Reference proteome</keyword>
<keyword evidence="3" id="KW-0812">Transmembrane</keyword>
<feature type="domain" description="OmpA-like" evidence="4">
    <location>
        <begin position="228"/>
        <end position="345"/>
    </location>
</feature>
<dbReference type="RefSeq" id="WP_103679241.1">
    <property type="nucleotide sequence ID" value="NZ_LPWH01000004.1"/>
</dbReference>
<dbReference type="InterPro" id="IPR006665">
    <property type="entry name" value="OmpA-like"/>
</dbReference>
<dbReference type="PANTHER" id="PTHR30329">
    <property type="entry name" value="STATOR ELEMENT OF FLAGELLAR MOTOR COMPLEX"/>
    <property type="match status" value="1"/>
</dbReference>
<accession>A0A2S4K0E6</accession>
<organism evidence="5 6">
    <name type="scientific">Alkalispirochaeta sphaeroplastigenens</name>
    <dbReference type="NCBI Taxonomy" id="1187066"/>
    <lineage>
        <taxon>Bacteria</taxon>
        <taxon>Pseudomonadati</taxon>
        <taxon>Spirochaetota</taxon>
        <taxon>Spirochaetia</taxon>
        <taxon>Spirochaetales</taxon>
        <taxon>Spirochaetaceae</taxon>
        <taxon>Alkalispirochaeta</taxon>
    </lineage>
</organism>
<dbReference type="SUPFAM" id="SSF100920">
    <property type="entry name" value="Heat shock protein 70kD (HSP70), peptide-binding domain"/>
    <property type="match status" value="1"/>
</dbReference>
<dbReference type="EMBL" id="LPWH01000004">
    <property type="protein sequence ID" value="POR05242.1"/>
    <property type="molecule type" value="Genomic_DNA"/>
</dbReference>
<evidence type="ECO:0000313" key="6">
    <source>
        <dbReference type="Proteomes" id="UP000237350"/>
    </source>
</evidence>
<evidence type="ECO:0000259" key="4">
    <source>
        <dbReference type="PROSITE" id="PS51123"/>
    </source>
</evidence>
<dbReference type="GO" id="GO:0016020">
    <property type="term" value="C:membrane"/>
    <property type="evidence" value="ECO:0007669"/>
    <property type="project" value="UniProtKB-UniRule"/>
</dbReference>
<dbReference type="SUPFAM" id="SSF103088">
    <property type="entry name" value="OmpA-like"/>
    <property type="match status" value="1"/>
</dbReference>
<dbReference type="Proteomes" id="UP000237350">
    <property type="component" value="Unassembled WGS sequence"/>
</dbReference>
<dbReference type="InterPro" id="IPR029047">
    <property type="entry name" value="HSP70_peptide-bd_sf"/>
</dbReference>
<dbReference type="Gene3D" id="2.60.34.10">
    <property type="entry name" value="Substrate Binding Domain Of DNAk, Chain A, domain 1"/>
    <property type="match status" value="1"/>
</dbReference>
<dbReference type="Gene3D" id="3.30.1330.60">
    <property type="entry name" value="OmpA-like domain"/>
    <property type="match status" value="1"/>
</dbReference>
<gene>
    <name evidence="5" type="ORF">AU468_01780</name>
</gene>
<feature type="transmembrane region" description="Helical" evidence="3">
    <location>
        <begin position="127"/>
        <end position="147"/>
    </location>
</feature>
<evidence type="ECO:0000256" key="2">
    <source>
        <dbReference type="SAM" id="MobiDB-lite"/>
    </source>
</evidence>
<dbReference type="PANTHER" id="PTHR30329:SF21">
    <property type="entry name" value="LIPOPROTEIN YIAD-RELATED"/>
    <property type="match status" value="1"/>
</dbReference>
<comment type="caution">
    <text evidence="5">The sequence shown here is derived from an EMBL/GenBank/DDBJ whole genome shotgun (WGS) entry which is preliminary data.</text>
</comment>
<name>A0A2S4K0E6_9SPIO</name>
<keyword evidence="1 3" id="KW-0472">Membrane</keyword>
<evidence type="ECO:0000256" key="3">
    <source>
        <dbReference type="SAM" id="Phobius"/>
    </source>
</evidence>
<reference evidence="6" key="1">
    <citation type="submission" date="2015-12" db="EMBL/GenBank/DDBJ databases">
        <authorList>
            <person name="Lodha T.D."/>
            <person name="Chintalapati S."/>
            <person name="Chintalapati V.R."/>
            <person name="Sravanthi T."/>
        </authorList>
    </citation>
    <scope>NUCLEOTIDE SEQUENCE [LARGE SCALE GENOMIC DNA]</scope>
    <source>
        <strain evidence="6">JC133</strain>
    </source>
</reference>
<evidence type="ECO:0000256" key="1">
    <source>
        <dbReference type="PROSITE-ProRule" id="PRU00473"/>
    </source>
</evidence>
<dbReference type="InterPro" id="IPR050330">
    <property type="entry name" value="Bact_OuterMem_StrucFunc"/>
</dbReference>
<dbReference type="PROSITE" id="PS51123">
    <property type="entry name" value="OMPA_2"/>
    <property type="match status" value="1"/>
</dbReference>
<dbReference type="AlphaFoldDB" id="A0A2S4K0E6"/>
<dbReference type="InterPro" id="IPR036737">
    <property type="entry name" value="OmpA-like_sf"/>
</dbReference>
<keyword evidence="3" id="KW-1133">Transmembrane helix</keyword>
<proteinExistence type="predicted"/>
<dbReference type="Pfam" id="PF00691">
    <property type="entry name" value="OmpA"/>
    <property type="match status" value="1"/>
</dbReference>
<protein>
    <recommendedName>
        <fullName evidence="4">OmpA-like domain-containing protein</fullName>
    </recommendedName>
</protein>
<dbReference type="OrthoDB" id="368099at2"/>
<sequence length="348" mass="37604">MGVSSGGTGPYLAVEIERRRLVPLISLDQGERSRSLRLTTLVDNQREARVRIFAVSPAGSELLREFVLADLPHQPRGEPRFTVCCDFDGVRRAALSVQAQGKTRKTTLDLGRFLPSARPEGSWFRPWMVLALLLLLLAGAAGLLLMISRGSAPPPGPVTGRLPQEAPSRTSSPPPPPTDVAASVSEDDPSPGEASSPGDDTPRDLSVTPGPVPDAAPEKELHPEAGSPALVPLSREKTLYFLPDSPRITRAARSDLASFLAALRSFEDLVLILEGHCALAGTETGREELSRRRALAARDAILQEASWIESEQISLSWYGSDRPVTRDPAEQDRNRRVEILAEGNIPGE</sequence>
<evidence type="ECO:0000313" key="5">
    <source>
        <dbReference type="EMBL" id="POR05242.1"/>
    </source>
</evidence>
<feature type="region of interest" description="Disordered" evidence="2">
    <location>
        <begin position="155"/>
        <end position="229"/>
    </location>
</feature>